<evidence type="ECO:0000256" key="10">
    <source>
        <dbReference type="ARBA" id="ARBA00023303"/>
    </source>
</evidence>
<evidence type="ECO:0000256" key="3">
    <source>
        <dbReference type="ARBA" id="ARBA00022692"/>
    </source>
</evidence>
<evidence type="ECO:0000256" key="9">
    <source>
        <dbReference type="ARBA" id="ARBA00023286"/>
    </source>
</evidence>
<dbReference type="InterPro" id="IPR001320">
    <property type="entry name" value="Iontro_rcpt_C"/>
</dbReference>
<organism evidence="13">
    <name type="scientific">Capitella teleta</name>
    <name type="common">Polychaete worm</name>
    <dbReference type="NCBI Taxonomy" id="283909"/>
    <lineage>
        <taxon>Eukaryota</taxon>
        <taxon>Metazoa</taxon>
        <taxon>Spiralia</taxon>
        <taxon>Lophotrochozoa</taxon>
        <taxon>Annelida</taxon>
        <taxon>Polychaeta</taxon>
        <taxon>Sedentaria</taxon>
        <taxon>Scolecida</taxon>
        <taxon>Capitellidae</taxon>
        <taxon>Capitella</taxon>
    </lineage>
</organism>
<dbReference type="GO" id="GO:0016020">
    <property type="term" value="C:membrane"/>
    <property type="evidence" value="ECO:0007669"/>
    <property type="project" value="UniProtKB-SubCell"/>
</dbReference>
<dbReference type="EMBL" id="AMQN01006113">
    <property type="status" value="NOT_ANNOTATED_CDS"/>
    <property type="molecule type" value="Genomic_DNA"/>
</dbReference>
<evidence type="ECO:0000256" key="1">
    <source>
        <dbReference type="ARBA" id="ARBA00004141"/>
    </source>
</evidence>
<protein>
    <recommendedName>
        <fullName evidence="12">Ionotropic glutamate receptor C-terminal domain-containing protein</fullName>
    </recommendedName>
</protein>
<keyword evidence="15" id="KW-1185">Reference proteome</keyword>
<dbReference type="Gene3D" id="1.10.287.70">
    <property type="match status" value="1"/>
</dbReference>
<feature type="transmembrane region" description="Helical" evidence="11">
    <location>
        <begin position="78"/>
        <end position="97"/>
    </location>
</feature>
<comment type="subcellular location">
    <subcellularLocation>
        <location evidence="1">Membrane</location>
        <topology evidence="1">Multi-pass membrane protein</topology>
    </subcellularLocation>
</comment>
<evidence type="ECO:0000256" key="8">
    <source>
        <dbReference type="ARBA" id="ARBA00023180"/>
    </source>
</evidence>
<gene>
    <name evidence="13" type="ORF">CAPTEDRAFT_117355</name>
</gene>
<reference evidence="13 15" key="2">
    <citation type="journal article" date="2013" name="Nature">
        <title>Insights into bilaterian evolution from three spiralian genomes.</title>
        <authorList>
            <person name="Simakov O."/>
            <person name="Marletaz F."/>
            <person name="Cho S.J."/>
            <person name="Edsinger-Gonzales E."/>
            <person name="Havlak P."/>
            <person name="Hellsten U."/>
            <person name="Kuo D.H."/>
            <person name="Larsson T."/>
            <person name="Lv J."/>
            <person name="Arendt D."/>
            <person name="Savage R."/>
            <person name="Osoegawa K."/>
            <person name="de Jong P."/>
            <person name="Grimwood J."/>
            <person name="Chapman J.A."/>
            <person name="Shapiro H."/>
            <person name="Aerts A."/>
            <person name="Otillar R.P."/>
            <person name="Terry A.Y."/>
            <person name="Boore J.L."/>
            <person name="Grigoriev I.V."/>
            <person name="Lindberg D.R."/>
            <person name="Seaver E.C."/>
            <person name="Weisblat D.A."/>
            <person name="Putnam N.H."/>
            <person name="Rokhsar D.S."/>
        </authorList>
    </citation>
    <scope>NUCLEOTIDE SEQUENCE</scope>
    <source>
        <strain evidence="13 15">I ESC-2004</strain>
    </source>
</reference>
<evidence type="ECO:0000256" key="4">
    <source>
        <dbReference type="ARBA" id="ARBA00022989"/>
    </source>
</evidence>
<evidence type="ECO:0000259" key="12">
    <source>
        <dbReference type="Pfam" id="PF00060"/>
    </source>
</evidence>
<evidence type="ECO:0000256" key="2">
    <source>
        <dbReference type="ARBA" id="ARBA00022448"/>
    </source>
</evidence>
<evidence type="ECO:0000313" key="14">
    <source>
        <dbReference type="EnsemblMetazoa" id="CapteP117355"/>
    </source>
</evidence>
<dbReference type="GO" id="GO:0015276">
    <property type="term" value="F:ligand-gated monoatomic ion channel activity"/>
    <property type="evidence" value="ECO:0007669"/>
    <property type="project" value="InterPro"/>
</dbReference>
<feature type="transmembrane region" description="Helical" evidence="11">
    <location>
        <begin position="55"/>
        <end position="72"/>
    </location>
</feature>
<dbReference type="OrthoDB" id="9997229at2759"/>
<feature type="transmembrane region" description="Helical" evidence="11">
    <location>
        <begin position="117"/>
        <end position="142"/>
    </location>
</feature>
<dbReference type="Pfam" id="PF00060">
    <property type="entry name" value="Lig_chan"/>
    <property type="match status" value="1"/>
</dbReference>
<dbReference type="STRING" id="283909.R7V1T2"/>
<evidence type="ECO:0000313" key="13">
    <source>
        <dbReference type="EMBL" id="ELU10281.1"/>
    </source>
</evidence>
<dbReference type="Proteomes" id="UP000014760">
    <property type="component" value="Unassembled WGS sequence"/>
</dbReference>
<reference evidence="14" key="3">
    <citation type="submission" date="2015-06" db="UniProtKB">
        <authorList>
            <consortium name="EnsemblMetazoa"/>
        </authorList>
    </citation>
    <scope>IDENTIFICATION</scope>
</reference>
<evidence type="ECO:0000256" key="7">
    <source>
        <dbReference type="ARBA" id="ARBA00023170"/>
    </source>
</evidence>
<name>R7V1T2_CAPTE</name>
<sequence length="178" mass="19605">ADLVCAALSVKYDRAQVMSFTMLPYFVEHMAFLYKKPNPGATLFGNFLGPLRTNVWVGVISAIVFVALAVRITEKSSGPYLVGTVANALWFCFGTLLQRGKSSITDSPKKAPTRIVYISWCFFSLALVAVYSANLTASLASINLITPLKTFDDLAEQTDYKIGFMGGGYKLYIFNVRQ</sequence>
<keyword evidence="7" id="KW-0675">Receptor</keyword>
<feature type="transmembrane region" description="Helical" evidence="11">
    <location>
        <begin position="17"/>
        <end position="34"/>
    </location>
</feature>
<keyword evidence="2" id="KW-0813">Transport</keyword>
<keyword evidence="10" id="KW-0407">Ion channel</keyword>
<dbReference type="EMBL" id="KB297637">
    <property type="protein sequence ID" value="ELU10281.1"/>
    <property type="molecule type" value="Genomic_DNA"/>
</dbReference>
<proteinExistence type="predicted"/>
<evidence type="ECO:0000256" key="11">
    <source>
        <dbReference type="SAM" id="Phobius"/>
    </source>
</evidence>
<dbReference type="InterPro" id="IPR015683">
    <property type="entry name" value="Ionotropic_Glu_rcpt"/>
</dbReference>
<feature type="non-terminal residue" evidence="13">
    <location>
        <position position="1"/>
    </location>
</feature>
<keyword evidence="5" id="KW-0406">Ion transport</keyword>
<dbReference type="EnsemblMetazoa" id="CapteT117355">
    <property type="protein sequence ID" value="CapteP117355"/>
    <property type="gene ID" value="CapteG117355"/>
</dbReference>
<dbReference type="OMA" id="NSMPSTW"/>
<evidence type="ECO:0000256" key="6">
    <source>
        <dbReference type="ARBA" id="ARBA00023136"/>
    </source>
</evidence>
<reference evidence="15" key="1">
    <citation type="submission" date="2012-12" db="EMBL/GenBank/DDBJ databases">
        <authorList>
            <person name="Hellsten U."/>
            <person name="Grimwood J."/>
            <person name="Chapman J.A."/>
            <person name="Shapiro H."/>
            <person name="Aerts A."/>
            <person name="Otillar R.P."/>
            <person name="Terry A.Y."/>
            <person name="Boore J.L."/>
            <person name="Simakov O."/>
            <person name="Marletaz F."/>
            <person name="Cho S.-J."/>
            <person name="Edsinger-Gonzales E."/>
            <person name="Havlak P."/>
            <person name="Kuo D.-H."/>
            <person name="Larsson T."/>
            <person name="Lv J."/>
            <person name="Arendt D."/>
            <person name="Savage R."/>
            <person name="Osoegawa K."/>
            <person name="de Jong P."/>
            <person name="Lindberg D.R."/>
            <person name="Seaver E.C."/>
            <person name="Weisblat D.A."/>
            <person name="Putnam N.H."/>
            <person name="Grigoriev I.V."/>
            <person name="Rokhsar D.S."/>
        </authorList>
    </citation>
    <scope>NUCLEOTIDE SEQUENCE</scope>
    <source>
        <strain evidence="15">I ESC-2004</strain>
    </source>
</reference>
<feature type="domain" description="Ionotropic glutamate receptor C-terminal" evidence="12">
    <location>
        <begin position="53"/>
        <end position="158"/>
    </location>
</feature>
<dbReference type="SUPFAM" id="SSF81324">
    <property type="entry name" value="Voltage-gated potassium channels"/>
    <property type="match status" value="1"/>
</dbReference>
<keyword evidence="9" id="KW-1071">Ligand-gated ion channel</keyword>
<evidence type="ECO:0000256" key="5">
    <source>
        <dbReference type="ARBA" id="ARBA00023065"/>
    </source>
</evidence>
<keyword evidence="8" id="KW-0325">Glycoprotein</keyword>
<keyword evidence="3 11" id="KW-0812">Transmembrane</keyword>
<accession>R7V1T2</accession>
<dbReference type="SUPFAM" id="SSF53850">
    <property type="entry name" value="Periplasmic binding protein-like II"/>
    <property type="match status" value="1"/>
</dbReference>
<dbReference type="AlphaFoldDB" id="R7V1T2"/>
<dbReference type="HOGENOM" id="CLU_007257_8_1_1"/>
<evidence type="ECO:0000313" key="15">
    <source>
        <dbReference type="Proteomes" id="UP000014760"/>
    </source>
</evidence>
<dbReference type="PANTHER" id="PTHR18966">
    <property type="entry name" value="IONOTROPIC GLUTAMATE RECEPTOR"/>
    <property type="match status" value="1"/>
</dbReference>
<keyword evidence="4 11" id="KW-1133">Transmembrane helix</keyword>
<keyword evidence="6 11" id="KW-0472">Membrane</keyword>